<proteinExistence type="predicted"/>
<dbReference type="EnsemblPlants" id="AVESA.00010b.r2.4CG1301050.1">
    <property type="protein sequence ID" value="AVESA.00010b.r2.4CG1301050.1.CDS.1"/>
    <property type="gene ID" value="AVESA.00010b.r2.4CG1301050"/>
</dbReference>
<organism evidence="1 2">
    <name type="scientific">Avena sativa</name>
    <name type="common">Oat</name>
    <dbReference type="NCBI Taxonomy" id="4498"/>
    <lineage>
        <taxon>Eukaryota</taxon>
        <taxon>Viridiplantae</taxon>
        <taxon>Streptophyta</taxon>
        <taxon>Embryophyta</taxon>
        <taxon>Tracheophyta</taxon>
        <taxon>Spermatophyta</taxon>
        <taxon>Magnoliopsida</taxon>
        <taxon>Liliopsida</taxon>
        <taxon>Poales</taxon>
        <taxon>Poaceae</taxon>
        <taxon>BOP clade</taxon>
        <taxon>Pooideae</taxon>
        <taxon>Poodae</taxon>
        <taxon>Poeae</taxon>
        <taxon>Poeae Chloroplast Group 1 (Aveneae type)</taxon>
        <taxon>Aveninae</taxon>
        <taxon>Avena</taxon>
    </lineage>
</organism>
<name>A0ACD5X0Q7_AVESA</name>
<evidence type="ECO:0000313" key="1">
    <source>
        <dbReference type="EnsemblPlants" id="AVESA.00010b.r2.4CG1301050.1.CDS.1"/>
    </source>
</evidence>
<accession>A0ACD5X0Q7</accession>
<reference evidence="1" key="2">
    <citation type="submission" date="2025-09" db="UniProtKB">
        <authorList>
            <consortium name="EnsemblPlants"/>
        </authorList>
    </citation>
    <scope>IDENTIFICATION</scope>
</reference>
<keyword evidence="2" id="KW-1185">Reference proteome</keyword>
<protein>
    <submittedName>
        <fullName evidence="1">Uncharacterized protein</fullName>
    </submittedName>
</protein>
<reference evidence="1" key="1">
    <citation type="submission" date="2021-05" db="EMBL/GenBank/DDBJ databases">
        <authorList>
            <person name="Scholz U."/>
            <person name="Mascher M."/>
            <person name="Fiebig A."/>
        </authorList>
    </citation>
    <scope>NUCLEOTIDE SEQUENCE [LARGE SCALE GENOMIC DNA]</scope>
</reference>
<evidence type="ECO:0000313" key="2">
    <source>
        <dbReference type="Proteomes" id="UP001732700"/>
    </source>
</evidence>
<sequence length="306" mass="34780">MNMQNPISSAQVFQSLGQNPPPMTFPTFNGENPQLWRTLSKQYYTMYRVHESYWVSMAIINFQGPASIWLQAVRTKILGLTWSSFCDLLCTRFGRDRHQALIRQFYAIHQTSSVTEYAERFETLMNHLMTYYDAIHPLYFLTRFIEELRGDIRAVVMVQRPLDLDTAVSLACLHEEVADGLYAERRSVQQYPLARLQPASHVPLALPPPPPVAAATPTKYPSLLSPSSTEDGRGTDSASKVAALKNYRRSRGLCFKCGERWGREHTCPPSVSLRTLEEMMDVLGFESSEPTEWTVPSGENLMALSY</sequence>
<dbReference type="Proteomes" id="UP001732700">
    <property type="component" value="Chromosome 4C"/>
</dbReference>